<name>A0ABV4TQV7_9FLAO</name>
<dbReference type="Proteomes" id="UP001574170">
    <property type="component" value="Unassembled WGS sequence"/>
</dbReference>
<dbReference type="RefSeq" id="WP_373393090.1">
    <property type="nucleotide sequence ID" value="NZ_JBCFQJ010000022.1"/>
</dbReference>
<dbReference type="Pfam" id="PF14452">
    <property type="entry name" value="Multi_ubiq"/>
    <property type="match status" value="2"/>
</dbReference>
<feature type="domain" description="Multi-ubiquitin" evidence="1">
    <location>
        <begin position="158"/>
        <end position="228"/>
    </location>
</feature>
<comment type="caution">
    <text evidence="2">The sequence shown here is derived from an EMBL/GenBank/DDBJ whole genome shotgun (WGS) entry which is preliminary data.</text>
</comment>
<keyword evidence="3" id="KW-1185">Reference proteome</keyword>
<dbReference type="EMBL" id="JBCFQK010000030">
    <property type="protein sequence ID" value="MFA9195727.1"/>
    <property type="molecule type" value="Genomic_DNA"/>
</dbReference>
<accession>A0ABV4TQV7</accession>
<feature type="domain" description="Multi-ubiquitin" evidence="1">
    <location>
        <begin position="18"/>
        <end position="83"/>
    </location>
</feature>
<sequence length="231" mass="26775">MNTDVDGQDDQKGRPSLTLIIEGKKFEWFEQFITGKQLKELRGLPLDCKLFLDIVEPWKDDAILNDEVVDLARTGIEQFYIKQKLKYSVDGKNFETDKQYIKGSQIRRQGNIPDDYQIFLDNKQPWEDDLIEDNDIVDLARPGKEKFYSKKEVTEFIIIVNGREKQWCEKTISFKQVVELAFGNFQENPNTVYTVTYAKGPHQNPEGSMVKGDKVFVTNKMVFNVTATNKS</sequence>
<proteinExistence type="predicted"/>
<gene>
    <name evidence="2" type="ORF">AAGV33_15050</name>
</gene>
<evidence type="ECO:0000259" key="1">
    <source>
        <dbReference type="Pfam" id="PF14452"/>
    </source>
</evidence>
<protein>
    <submittedName>
        <fullName evidence="2">Multiubiquitin domain-containing protein</fullName>
    </submittedName>
</protein>
<evidence type="ECO:0000313" key="2">
    <source>
        <dbReference type="EMBL" id="MFA9195727.1"/>
    </source>
</evidence>
<dbReference type="InterPro" id="IPR027802">
    <property type="entry name" value="Multi-ubiquitin_dom"/>
</dbReference>
<reference evidence="2 3" key="1">
    <citation type="submission" date="2024-04" db="EMBL/GenBank/DDBJ databases">
        <title>New Clade of Flavobacterium.</title>
        <authorList>
            <person name="Matos L."/>
            <person name="Proenca D.N."/>
            <person name="Fransisco R.M."/>
            <person name="Chung A.P."/>
            <person name="Maccario L."/>
            <person name="Sorensen S.J."/>
            <person name="Morais P.V."/>
        </authorList>
    </citation>
    <scope>NUCLEOTIDE SEQUENCE [LARGE SCALE GENOMIC DNA]</scope>
    <source>
        <strain evidence="2 3">FBOR7N2.3</strain>
    </source>
</reference>
<evidence type="ECO:0000313" key="3">
    <source>
        <dbReference type="Proteomes" id="UP001574170"/>
    </source>
</evidence>
<organism evidence="2 3">
    <name type="scientific">Flavobacterium magnesitis</name>
    <dbReference type="NCBI Taxonomy" id="3138077"/>
    <lineage>
        <taxon>Bacteria</taxon>
        <taxon>Pseudomonadati</taxon>
        <taxon>Bacteroidota</taxon>
        <taxon>Flavobacteriia</taxon>
        <taxon>Flavobacteriales</taxon>
        <taxon>Flavobacteriaceae</taxon>
        <taxon>Flavobacterium</taxon>
    </lineage>
</organism>